<dbReference type="GeneID" id="91100542"/>
<sequence length="469" mass="53486">MSLNSVVNNLVRAAAGISSTISDADLDAHVAKLLAEEAKARELKWSELGLTGLLGNSLDRNGSPDSSLPKTNKRFLASVIRTVDGHNSALLKAQAQSARDARGESSRNGRGIGGSRMFGGALRDMSRNGNGNGNGKGKEREREDRHVRRGGDRGTRDARDDRSSNRYDEDSHARRSTRHEEDGERRFGRHDDDRDHYRRRDRSRDRHGDRSSEIDRYRDRSKESSRKNEKRSRHHGSEDELTERQSRRKDQQLNSDISDKPNRQSRSPLRTEKPQDPAKAPSPSRSPSPDPPAAPISKMDKYFNSTYDPRLDFAPIPKEGMIADVGWENMLAVLKEKGRKKRHQSPTLSDTIPEPPQGVLPSRRLSPDRDRYDELSRKLEKKDTKKRKEERKRRRGSSYDSSDDEREKRKERKRKEKQKEKKKEREDEEKYGGLRKEGGVGVGVSKSGILEGYEYVKKGGTREWDVGKE</sequence>
<feature type="compositionally biased region" description="Basic and acidic residues" evidence="1">
    <location>
        <begin position="365"/>
        <end position="387"/>
    </location>
</feature>
<accession>A0AAX4KD85</accession>
<dbReference type="Proteomes" id="UP001358614">
    <property type="component" value="Chromosome 1"/>
</dbReference>
<feature type="region of interest" description="Disordered" evidence="1">
    <location>
        <begin position="92"/>
        <end position="314"/>
    </location>
</feature>
<keyword evidence="3" id="KW-1185">Reference proteome</keyword>
<protein>
    <recommendedName>
        <fullName evidence="4">Pre-mRNA-splicing factor 38B</fullName>
    </recommendedName>
</protein>
<feature type="compositionally biased region" description="Basic and acidic residues" evidence="1">
    <location>
        <begin position="235"/>
        <end position="262"/>
    </location>
</feature>
<evidence type="ECO:0000313" key="3">
    <source>
        <dbReference type="Proteomes" id="UP001358614"/>
    </source>
</evidence>
<dbReference type="AlphaFoldDB" id="A0AAX4KD85"/>
<feature type="compositionally biased region" description="Basic and acidic residues" evidence="1">
    <location>
        <begin position="417"/>
        <end position="438"/>
    </location>
</feature>
<feature type="compositionally biased region" description="Basic and acidic residues" evidence="1">
    <location>
        <begin position="136"/>
        <end position="227"/>
    </location>
</feature>
<feature type="compositionally biased region" description="Pro residues" evidence="1">
    <location>
        <begin position="284"/>
        <end position="294"/>
    </location>
</feature>
<reference evidence="2 3" key="1">
    <citation type="submission" date="2024-01" db="EMBL/GenBank/DDBJ databases">
        <title>Comparative genomics of Cryptococcus and Kwoniella reveals pathogenesis evolution and contrasting modes of karyotype evolution via chromosome fusion or intercentromeric recombination.</title>
        <authorList>
            <person name="Coelho M.A."/>
            <person name="David-Palma M."/>
            <person name="Shea T."/>
            <person name="Bowers K."/>
            <person name="McGinley-Smith S."/>
            <person name="Mohammad A.W."/>
            <person name="Gnirke A."/>
            <person name="Yurkov A.M."/>
            <person name="Nowrousian M."/>
            <person name="Sun S."/>
            <person name="Cuomo C.A."/>
            <person name="Heitman J."/>
        </authorList>
    </citation>
    <scope>NUCLEOTIDE SEQUENCE [LARGE SCALE GENOMIC DNA]</scope>
    <source>
        <strain evidence="2 3">PYCC6329</strain>
    </source>
</reference>
<feature type="region of interest" description="Disordered" evidence="1">
    <location>
        <begin position="336"/>
        <end position="445"/>
    </location>
</feature>
<name>A0AAX4KD85_9TREE</name>
<evidence type="ECO:0000313" key="2">
    <source>
        <dbReference type="EMBL" id="WWD03682.1"/>
    </source>
</evidence>
<dbReference type="PANTHER" id="PTHR40132:SF1">
    <property type="entry name" value="PRE-MRNA-SPLICING FACTOR 38B"/>
    <property type="match status" value="1"/>
</dbReference>
<dbReference type="EMBL" id="CP144089">
    <property type="protein sequence ID" value="WWD03682.1"/>
    <property type="molecule type" value="Genomic_DNA"/>
</dbReference>
<proteinExistence type="predicted"/>
<dbReference type="RefSeq" id="XP_066081649.1">
    <property type="nucleotide sequence ID" value="XM_066225552.1"/>
</dbReference>
<evidence type="ECO:0008006" key="4">
    <source>
        <dbReference type="Google" id="ProtNLM"/>
    </source>
</evidence>
<organism evidence="2 3">
    <name type="scientific">Kwoniella europaea PYCC6329</name>
    <dbReference type="NCBI Taxonomy" id="1423913"/>
    <lineage>
        <taxon>Eukaryota</taxon>
        <taxon>Fungi</taxon>
        <taxon>Dikarya</taxon>
        <taxon>Basidiomycota</taxon>
        <taxon>Agaricomycotina</taxon>
        <taxon>Tremellomycetes</taxon>
        <taxon>Tremellales</taxon>
        <taxon>Cryptococcaceae</taxon>
        <taxon>Kwoniella</taxon>
    </lineage>
</organism>
<dbReference type="PANTHER" id="PTHR40132">
    <property type="entry name" value="PRE-MRNA-SPLICING FACTOR 38B"/>
    <property type="match status" value="1"/>
</dbReference>
<dbReference type="KEGG" id="ker:91100542"/>
<gene>
    <name evidence="2" type="ORF">V865_001738</name>
</gene>
<evidence type="ECO:0000256" key="1">
    <source>
        <dbReference type="SAM" id="MobiDB-lite"/>
    </source>
</evidence>